<accession>A0A6H1ZCP0</accession>
<dbReference type="EMBL" id="MT144590">
    <property type="protein sequence ID" value="QJH93628.1"/>
    <property type="molecule type" value="Genomic_DNA"/>
</dbReference>
<protein>
    <submittedName>
        <fullName evidence="1">Uncharacterized protein</fullName>
    </submittedName>
</protein>
<organism evidence="1">
    <name type="scientific">viral metagenome</name>
    <dbReference type="NCBI Taxonomy" id="1070528"/>
    <lineage>
        <taxon>unclassified sequences</taxon>
        <taxon>metagenomes</taxon>
        <taxon>organismal metagenomes</taxon>
    </lineage>
</organism>
<sequence>MNNLARVIGPSPSEMSIEQLEEAIKREHSRVARGLEGGAYSYGTKKRKAKVSSSKTTVAKRLEKKYGMSLEEMERKLELLKKLEDAQREKGE</sequence>
<name>A0A6H1ZCP0_9ZZZZ</name>
<gene>
    <name evidence="1" type="ORF">TM448A00204_0053</name>
    <name evidence="2" type="ORF">TM448B00128_0003</name>
</gene>
<evidence type="ECO:0000313" key="1">
    <source>
        <dbReference type="EMBL" id="QJA45308.1"/>
    </source>
</evidence>
<proteinExistence type="predicted"/>
<evidence type="ECO:0000313" key="2">
    <source>
        <dbReference type="EMBL" id="QJH93628.1"/>
    </source>
</evidence>
<reference evidence="1" key="1">
    <citation type="submission" date="2020-03" db="EMBL/GenBank/DDBJ databases">
        <title>The deep terrestrial virosphere.</title>
        <authorList>
            <person name="Holmfeldt K."/>
            <person name="Nilsson E."/>
            <person name="Simone D."/>
            <person name="Lopez-Fernandez M."/>
            <person name="Wu X."/>
            <person name="de Brujin I."/>
            <person name="Lundin D."/>
            <person name="Andersson A."/>
            <person name="Bertilsson S."/>
            <person name="Dopson M."/>
        </authorList>
    </citation>
    <scope>NUCLEOTIDE SEQUENCE</scope>
    <source>
        <strain evidence="1">TM448A00204</strain>
        <strain evidence="2">TM448B00128</strain>
    </source>
</reference>
<dbReference type="AlphaFoldDB" id="A0A6H1ZCP0"/>
<dbReference type="EMBL" id="MT143988">
    <property type="protein sequence ID" value="QJA45308.1"/>
    <property type="molecule type" value="Genomic_DNA"/>
</dbReference>